<evidence type="ECO:0000313" key="2">
    <source>
        <dbReference type="EMBL" id="MEL4304856.1"/>
    </source>
</evidence>
<dbReference type="InterPro" id="IPR025377">
    <property type="entry name" value="DUF4367"/>
</dbReference>
<accession>A0ABU9KS18</accession>
<name>A0ABU9KS18_9EURY</name>
<dbReference type="InterPro" id="IPR052944">
    <property type="entry name" value="Sporulation_related"/>
</dbReference>
<feature type="domain" description="DUF4367" evidence="1">
    <location>
        <begin position="92"/>
        <end position="200"/>
    </location>
</feature>
<gene>
    <name evidence="2" type="ORF">WOA13_03240</name>
</gene>
<evidence type="ECO:0000259" key="1">
    <source>
        <dbReference type="Pfam" id="PF14285"/>
    </source>
</evidence>
<proteinExistence type="predicted"/>
<dbReference type="PROSITE" id="PS51257">
    <property type="entry name" value="PROKAR_LIPOPROTEIN"/>
    <property type="match status" value="1"/>
</dbReference>
<comment type="caution">
    <text evidence="2">The sequence shown here is derived from an EMBL/GenBank/DDBJ whole genome shotgun (WGS) entry which is preliminary data.</text>
</comment>
<dbReference type="PANTHER" id="PTHR37507:SF2">
    <property type="entry name" value="SPORULATION PROTEIN YDCC"/>
    <property type="match status" value="1"/>
</dbReference>
<dbReference type="Proteomes" id="UP001396646">
    <property type="component" value="Unassembled WGS sequence"/>
</dbReference>
<sequence>MTRIKNILVLLLLCSAFFSMGCVDEQFPEEEIEEQVQQKLDDFEKQKNDEFESSDWLIQVTDQDDDIPIPEEPEELTLDEAKDIVGFEILLPSYIPEGHEFDHALVYSNGATSEDNIYETVTLVYKNGAEWLHISQVFSGTEFSEMLPEGDVETVSINGSDGQFLSHPKTNILRWTTNDLELSITGKIDKDELVNMAESMA</sequence>
<keyword evidence="3" id="KW-1185">Reference proteome</keyword>
<organism evidence="2 3">
    <name type="scientific">Methanococcoides cohabitans</name>
    <dbReference type="NCBI Taxonomy" id="3136559"/>
    <lineage>
        <taxon>Archaea</taxon>
        <taxon>Methanobacteriati</taxon>
        <taxon>Methanobacteriota</taxon>
        <taxon>Stenosarchaea group</taxon>
        <taxon>Methanomicrobia</taxon>
        <taxon>Methanosarcinales</taxon>
        <taxon>Methanosarcinaceae</taxon>
        <taxon>Methanococcoides</taxon>
    </lineage>
</organism>
<protein>
    <submittedName>
        <fullName evidence="2">DUF4367 domain-containing protein</fullName>
    </submittedName>
</protein>
<reference evidence="2 3" key="1">
    <citation type="submission" date="2024-04" db="EMBL/GenBank/DDBJ databases">
        <title>Methanococcoides sp. LMO-2.</title>
        <authorList>
            <person name="Liang L."/>
        </authorList>
    </citation>
    <scope>NUCLEOTIDE SEQUENCE [LARGE SCALE GENOMIC DNA]</scope>
    <source>
        <strain evidence="2 3">LMO-2</strain>
    </source>
</reference>
<dbReference type="RefSeq" id="WP_342126556.1">
    <property type="nucleotide sequence ID" value="NZ_JBCAUS010000002.1"/>
</dbReference>
<evidence type="ECO:0000313" key="3">
    <source>
        <dbReference type="Proteomes" id="UP001396646"/>
    </source>
</evidence>
<dbReference type="Pfam" id="PF14285">
    <property type="entry name" value="DUF4367"/>
    <property type="match status" value="1"/>
</dbReference>
<dbReference type="PANTHER" id="PTHR37507">
    <property type="entry name" value="SPORULATION PROTEIN YDCC"/>
    <property type="match status" value="1"/>
</dbReference>
<dbReference type="EMBL" id="JBCAUS010000002">
    <property type="protein sequence ID" value="MEL4304856.1"/>
    <property type="molecule type" value="Genomic_DNA"/>
</dbReference>